<keyword evidence="5" id="KW-0547">Nucleotide-binding</keyword>
<dbReference type="PANTHER" id="PTHR11349">
    <property type="entry name" value="NUCLEOSIDE DIPHOSPHATE KINASE"/>
    <property type="match status" value="1"/>
</dbReference>
<dbReference type="InterPro" id="IPR001564">
    <property type="entry name" value="Nucleoside_diP_kinase"/>
</dbReference>
<dbReference type="PROSITE" id="PS00469">
    <property type="entry name" value="NDPK"/>
    <property type="match status" value="1"/>
</dbReference>
<protein>
    <recommendedName>
        <fullName evidence="3">nucleoside-diphosphate kinase</fullName>
        <ecNumber evidence="3">2.7.4.6</ecNumber>
    </recommendedName>
</protein>
<gene>
    <name evidence="9" type="ORF">S01H1_83332</name>
</gene>
<evidence type="ECO:0000256" key="3">
    <source>
        <dbReference type="ARBA" id="ARBA00012966"/>
    </source>
</evidence>
<comment type="cofactor">
    <cofactor evidence="1">
        <name>Mg(2+)</name>
        <dbReference type="ChEBI" id="CHEBI:18420"/>
    </cofactor>
</comment>
<sequence length="81" mass="8791">SGPSVVMILEGENAVEVVRKMCGATDPSKAIPGSIRGDYGMSICQNIIHASDSVKTSEREVKIFFKDEEIMEYSLAAGPWI</sequence>
<dbReference type="Pfam" id="PF00334">
    <property type="entry name" value="NDK"/>
    <property type="match status" value="1"/>
</dbReference>
<dbReference type="PROSITE" id="PS51374">
    <property type="entry name" value="NDPK_LIKE"/>
    <property type="match status" value="1"/>
</dbReference>
<dbReference type="InterPro" id="IPR034907">
    <property type="entry name" value="NDK-like_dom"/>
</dbReference>
<evidence type="ECO:0000313" key="9">
    <source>
        <dbReference type="EMBL" id="GAG44319.1"/>
    </source>
</evidence>
<dbReference type="EC" id="2.7.4.6" evidence="3"/>
<dbReference type="GO" id="GO:0006228">
    <property type="term" value="P:UTP biosynthetic process"/>
    <property type="evidence" value="ECO:0007669"/>
    <property type="project" value="InterPro"/>
</dbReference>
<dbReference type="InterPro" id="IPR023005">
    <property type="entry name" value="Nucleoside_diP_kinase_AS"/>
</dbReference>
<keyword evidence="7" id="KW-0067">ATP-binding</keyword>
<evidence type="ECO:0000256" key="4">
    <source>
        <dbReference type="ARBA" id="ARBA00022679"/>
    </source>
</evidence>
<reference evidence="9" key="1">
    <citation type="journal article" date="2014" name="Front. Microbiol.">
        <title>High frequency of phylogenetically diverse reductive dehalogenase-homologous genes in deep subseafloor sedimentary metagenomes.</title>
        <authorList>
            <person name="Kawai M."/>
            <person name="Futagami T."/>
            <person name="Toyoda A."/>
            <person name="Takaki Y."/>
            <person name="Nishi S."/>
            <person name="Hori S."/>
            <person name="Arai W."/>
            <person name="Tsubouchi T."/>
            <person name="Morono Y."/>
            <person name="Uchiyama I."/>
            <person name="Ito T."/>
            <person name="Fujiyama A."/>
            <person name="Inagaki F."/>
            <person name="Takami H."/>
        </authorList>
    </citation>
    <scope>NUCLEOTIDE SEQUENCE</scope>
    <source>
        <strain evidence="9">Expedition CK06-06</strain>
    </source>
</reference>
<dbReference type="SUPFAM" id="SSF54919">
    <property type="entry name" value="Nucleoside diphosphate kinase, NDK"/>
    <property type="match status" value="1"/>
</dbReference>
<dbReference type="PRINTS" id="PR01243">
    <property type="entry name" value="NUCDPKINASE"/>
</dbReference>
<evidence type="ECO:0000256" key="5">
    <source>
        <dbReference type="ARBA" id="ARBA00022741"/>
    </source>
</evidence>
<name>X0XMA7_9ZZZZ</name>
<evidence type="ECO:0000256" key="7">
    <source>
        <dbReference type="ARBA" id="ARBA00022840"/>
    </source>
</evidence>
<comment type="similarity">
    <text evidence="2">Belongs to the NDK family.</text>
</comment>
<dbReference type="Gene3D" id="3.30.70.141">
    <property type="entry name" value="Nucleoside diphosphate kinase-like domain"/>
    <property type="match status" value="1"/>
</dbReference>
<evidence type="ECO:0000256" key="6">
    <source>
        <dbReference type="ARBA" id="ARBA00022777"/>
    </source>
</evidence>
<proteinExistence type="inferred from homology"/>
<keyword evidence="4" id="KW-0808">Transferase</keyword>
<dbReference type="GO" id="GO:0004550">
    <property type="term" value="F:nucleoside diphosphate kinase activity"/>
    <property type="evidence" value="ECO:0007669"/>
    <property type="project" value="UniProtKB-EC"/>
</dbReference>
<dbReference type="GO" id="GO:0005524">
    <property type="term" value="F:ATP binding"/>
    <property type="evidence" value="ECO:0007669"/>
    <property type="project" value="UniProtKB-KW"/>
</dbReference>
<dbReference type="SMART" id="SM00562">
    <property type="entry name" value="NDK"/>
    <property type="match status" value="1"/>
</dbReference>
<organism evidence="9">
    <name type="scientific">marine sediment metagenome</name>
    <dbReference type="NCBI Taxonomy" id="412755"/>
    <lineage>
        <taxon>unclassified sequences</taxon>
        <taxon>metagenomes</taxon>
        <taxon>ecological metagenomes</taxon>
    </lineage>
</organism>
<evidence type="ECO:0000256" key="2">
    <source>
        <dbReference type="ARBA" id="ARBA00008142"/>
    </source>
</evidence>
<feature type="non-terminal residue" evidence="9">
    <location>
        <position position="1"/>
    </location>
</feature>
<accession>X0XMA7</accession>
<evidence type="ECO:0000259" key="8">
    <source>
        <dbReference type="SMART" id="SM00562"/>
    </source>
</evidence>
<evidence type="ECO:0000256" key="1">
    <source>
        <dbReference type="ARBA" id="ARBA00001946"/>
    </source>
</evidence>
<dbReference type="EMBL" id="BARS01056631">
    <property type="protein sequence ID" value="GAG44319.1"/>
    <property type="molecule type" value="Genomic_DNA"/>
</dbReference>
<comment type="caution">
    <text evidence="9">The sequence shown here is derived from an EMBL/GenBank/DDBJ whole genome shotgun (WGS) entry which is preliminary data.</text>
</comment>
<keyword evidence="6" id="KW-0418">Kinase</keyword>
<dbReference type="AlphaFoldDB" id="X0XMA7"/>
<dbReference type="GO" id="GO:0006241">
    <property type="term" value="P:CTP biosynthetic process"/>
    <property type="evidence" value="ECO:0007669"/>
    <property type="project" value="InterPro"/>
</dbReference>
<dbReference type="InterPro" id="IPR036850">
    <property type="entry name" value="NDK-like_dom_sf"/>
</dbReference>
<feature type="domain" description="Nucleoside diphosphate kinase-like" evidence="8">
    <location>
        <begin position="1"/>
        <end position="72"/>
    </location>
</feature>
<dbReference type="GO" id="GO:0006183">
    <property type="term" value="P:GTP biosynthetic process"/>
    <property type="evidence" value="ECO:0007669"/>
    <property type="project" value="InterPro"/>
</dbReference>